<evidence type="ECO:0000256" key="5">
    <source>
        <dbReference type="ARBA" id="ARBA00022692"/>
    </source>
</evidence>
<evidence type="ECO:0000256" key="11">
    <source>
        <dbReference type="ARBA" id="ARBA00023136"/>
    </source>
</evidence>
<dbReference type="InterPro" id="IPR010559">
    <property type="entry name" value="Sig_transdc_His_kin_internal"/>
</dbReference>
<evidence type="ECO:0000256" key="10">
    <source>
        <dbReference type="ARBA" id="ARBA00023012"/>
    </source>
</evidence>
<feature type="domain" description="PocR" evidence="13">
    <location>
        <begin position="9"/>
        <end position="171"/>
    </location>
</feature>
<evidence type="ECO:0000259" key="13">
    <source>
        <dbReference type="Pfam" id="PF10114"/>
    </source>
</evidence>
<accession>A0A6I6FEL9</accession>
<evidence type="ECO:0000256" key="9">
    <source>
        <dbReference type="ARBA" id="ARBA00022989"/>
    </source>
</evidence>
<sequence length="400" mass="46146">MQQVIHLKDIINIEAFQKIQDDIANATGVAIITTDYKGKPITNHSFCTKFCSIVRSNDKYAELCEKCDSRGGLEAARTGKPYIYICHKGLIDFAVPIVVQDQYLGSLMAGQVLIEESETRNLEKVIQVDTNIEYNTFLLDSYKELQTIPLKKIKDIAQMMFHIGNYIVEDGVLRIAECELNDKDSIITETKKTQVMLETELKKVQLKVLQPQIDQHFLFNILNNIYSLALIENAPKTQELACDLSEMLRYTIENSNQVVTLKEEVEYILLYLRMQKIRFGERLEFIIDIKDKFRGIKFPFMMLYSLVKNSISSSLDSKRDVTSIKIAAYELDNHTFISILDNREDDLDEDSFSVSINNARQRMKNLYGSNYSIDTYILKNKGREVKIKLPKKYGQEMQCV</sequence>
<name>A0A6I6FEL9_9CLOT</name>
<keyword evidence="3" id="KW-0597">Phosphoprotein</keyword>
<keyword evidence="6" id="KW-0547">Nucleotide-binding</keyword>
<evidence type="ECO:0000256" key="6">
    <source>
        <dbReference type="ARBA" id="ARBA00022741"/>
    </source>
</evidence>
<keyword evidence="10" id="KW-0902">Two-component regulatory system</keyword>
<keyword evidence="8" id="KW-0067">ATP-binding</keyword>
<evidence type="ECO:0000256" key="3">
    <source>
        <dbReference type="ARBA" id="ARBA00022553"/>
    </source>
</evidence>
<keyword evidence="2" id="KW-1003">Cell membrane</keyword>
<evidence type="ECO:0000313" key="14">
    <source>
        <dbReference type="EMBL" id="QGU96325.1"/>
    </source>
</evidence>
<keyword evidence="11" id="KW-0472">Membrane</keyword>
<evidence type="ECO:0000256" key="4">
    <source>
        <dbReference type="ARBA" id="ARBA00022679"/>
    </source>
</evidence>
<keyword evidence="4" id="KW-0808">Transferase</keyword>
<dbReference type="Pfam" id="PF06580">
    <property type="entry name" value="His_kinase"/>
    <property type="match status" value="1"/>
</dbReference>
<dbReference type="InterPro" id="IPR018771">
    <property type="entry name" value="PocR_dom"/>
</dbReference>
<keyword evidence="9" id="KW-1133">Transmembrane helix</keyword>
<gene>
    <name evidence="14" type="ORF">GOM49_15570</name>
</gene>
<dbReference type="GO" id="GO:0005886">
    <property type="term" value="C:plasma membrane"/>
    <property type="evidence" value="ECO:0007669"/>
    <property type="project" value="UniProtKB-SubCell"/>
</dbReference>
<dbReference type="GO" id="GO:0005524">
    <property type="term" value="F:ATP binding"/>
    <property type="evidence" value="ECO:0007669"/>
    <property type="project" value="UniProtKB-KW"/>
</dbReference>
<dbReference type="InterPro" id="IPR050640">
    <property type="entry name" value="Bact_2-comp_sensor_kinase"/>
</dbReference>
<evidence type="ECO:0000259" key="12">
    <source>
        <dbReference type="Pfam" id="PF06580"/>
    </source>
</evidence>
<keyword evidence="5" id="KW-0812">Transmembrane</keyword>
<evidence type="ECO:0000256" key="7">
    <source>
        <dbReference type="ARBA" id="ARBA00022777"/>
    </source>
</evidence>
<dbReference type="Pfam" id="PF10114">
    <property type="entry name" value="PocR"/>
    <property type="match status" value="1"/>
</dbReference>
<dbReference type="PANTHER" id="PTHR34220">
    <property type="entry name" value="SENSOR HISTIDINE KINASE YPDA"/>
    <property type="match status" value="1"/>
</dbReference>
<dbReference type="AlphaFoldDB" id="A0A6I6FEL9"/>
<dbReference type="PANTHER" id="PTHR34220:SF11">
    <property type="entry name" value="SENSOR PROTEIN KINASE HPTS"/>
    <property type="match status" value="1"/>
</dbReference>
<proteinExistence type="predicted"/>
<keyword evidence="15" id="KW-1185">Reference proteome</keyword>
<dbReference type="GO" id="GO:0000155">
    <property type="term" value="F:phosphorelay sensor kinase activity"/>
    <property type="evidence" value="ECO:0007669"/>
    <property type="project" value="InterPro"/>
</dbReference>
<evidence type="ECO:0000256" key="1">
    <source>
        <dbReference type="ARBA" id="ARBA00004651"/>
    </source>
</evidence>
<comment type="subcellular location">
    <subcellularLocation>
        <location evidence="1">Cell membrane</location>
        <topology evidence="1">Multi-pass membrane protein</topology>
    </subcellularLocation>
</comment>
<evidence type="ECO:0000256" key="8">
    <source>
        <dbReference type="ARBA" id="ARBA00022840"/>
    </source>
</evidence>
<organism evidence="14 15">
    <name type="scientific">Clostridium bovifaecis</name>
    <dbReference type="NCBI Taxonomy" id="2184719"/>
    <lineage>
        <taxon>Bacteria</taxon>
        <taxon>Bacillati</taxon>
        <taxon>Bacillota</taxon>
        <taxon>Clostridia</taxon>
        <taxon>Eubacteriales</taxon>
        <taxon>Clostridiaceae</taxon>
        <taxon>Clostridium</taxon>
    </lineage>
</organism>
<keyword evidence="7 14" id="KW-0418">Kinase</keyword>
<dbReference type="EMBL" id="CP046522">
    <property type="protein sequence ID" value="QGU96325.1"/>
    <property type="molecule type" value="Genomic_DNA"/>
</dbReference>
<protein>
    <submittedName>
        <fullName evidence="14">Histidine kinase</fullName>
    </submittedName>
</protein>
<feature type="domain" description="Signal transduction histidine kinase internal region" evidence="12">
    <location>
        <begin position="205"/>
        <end position="283"/>
    </location>
</feature>
<evidence type="ECO:0000256" key="2">
    <source>
        <dbReference type="ARBA" id="ARBA00022475"/>
    </source>
</evidence>
<evidence type="ECO:0000313" key="15">
    <source>
        <dbReference type="Proteomes" id="UP000422764"/>
    </source>
</evidence>
<dbReference type="Proteomes" id="UP000422764">
    <property type="component" value="Chromosome"/>
</dbReference>
<reference evidence="14 15" key="1">
    <citation type="submission" date="2019-12" db="EMBL/GenBank/DDBJ databases">
        <title>Genome sequenceing of Clostridium bovifaecis.</title>
        <authorList>
            <person name="Yao Y."/>
        </authorList>
    </citation>
    <scope>NUCLEOTIDE SEQUENCE [LARGE SCALE GENOMIC DNA]</scope>
    <source>
        <strain evidence="14 15">BXX</strain>
    </source>
</reference>